<dbReference type="RefSeq" id="WP_133314665.1">
    <property type="nucleotide sequence ID" value="NZ_SMTL01000001.1"/>
</dbReference>
<evidence type="ECO:0000313" key="1">
    <source>
        <dbReference type="EMBL" id="TDK39216.1"/>
    </source>
</evidence>
<protein>
    <submittedName>
        <fullName evidence="1">Three-Cys-motif partner protein TcmP</fullName>
    </submittedName>
</protein>
<dbReference type="EMBL" id="SMTL01000001">
    <property type="protein sequence ID" value="TDK39216.1"/>
    <property type="molecule type" value="Genomic_DNA"/>
</dbReference>
<proteinExistence type="predicted"/>
<gene>
    <name evidence="1" type="primary">tcmP</name>
    <name evidence="1" type="ORF">E2F50_03580</name>
</gene>
<dbReference type="Proteomes" id="UP000295238">
    <property type="component" value="Unassembled WGS sequence"/>
</dbReference>
<reference evidence="1 2" key="1">
    <citation type="submission" date="2019-03" db="EMBL/GenBank/DDBJ databases">
        <title>Rhizobium sp. nov., an bacterium isolated from biocrust in Mu Us Desert.</title>
        <authorList>
            <person name="Lixiong L."/>
        </authorList>
    </citation>
    <scope>NUCLEOTIDE SEQUENCE [LARGE SCALE GENOMIC DNA]</scope>
    <source>
        <strain evidence="1 2">SPY-1</strain>
    </source>
</reference>
<sequence length="303" mass="33183">MTTVDHVFGGAHTEPKLQCLREYLAAFSIALKKQNFARLYVDAFAGTGSRAEVRPAIPILGSLEPEVVTTQGSADIALNTQPQFHHISLIEQDPSKIGALKDVITRSGHKGAHVRQGDANQIVKAICRNTPWRGRGTIGNGIRGVIFLDPYGMEVEWSTVEAIAQTEALDCWYFFPLSGLYRNAPRDPLKLDPVKVSSLNRVLGTQDWRDALYDKPPPVETMFGMFDGEERRIEVDAIEAYVQTRLASVFKGTVLKPMRINNALGKPLASLFFAVSNRSPAAVGLATSIASHILKAGISSQVR</sequence>
<keyword evidence="2" id="KW-1185">Reference proteome</keyword>
<organism evidence="1 2">
    <name type="scientific">Rhizobium deserti</name>
    <dbReference type="NCBI Taxonomy" id="2547961"/>
    <lineage>
        <taxon>Bacteria</taxon>
        <taxon>Pseudomonadati</taxon>
        <taxon>Pseudomonadota</taxon>
        <taxon>Alphaproteobacteria</taxon>
        <taxon>Hyphomicrobiales</taxon>
        <taxon>Rhizobiaceae</taxon>
        <taxon>Rhizobium/Agrobacterium group</taxon>
        <taxon>Rhizobium</taxon>
    </lineage>
</organism>
<evidence type="ECO:0000313" key="2">
    <source>
        <dbReference type="Proteomes" id="UP000295238"/>
    </source>
</evidence>
<accession>A0A4R5UMW1</accession>
<dbReference type="NCBIfam" id="TIGR04474">
    <property type="entry name" value="tcm_partner"/>
    <property type="match status" value="1"/>
</dbReference>
<name>A0A4R5UMW1_9HYPH</name>
<dbReference type="AlphaFoldDB" id="A0A4R5UMW1"/>
<dbReference type="InterPro" id="IPR031009">
    <property type="entry name" value="Tcm_partner"/>
</dbReference>
<dbReference type="OrthoDB" id="7838592at2"/>
<comment type="caution">
    <text evidence="1">The sequence shown here is derived from an EMBL/GenBank/DDBJ whole genome shotgun (WGS) entry which is preliminary data.</text>
</comment>